<dbReference type="OrthoDB" id="6819561at2759"/>
<dbReference type="AlphaFoldDB" id="A0A7R8D9B4"/>
<evidence type="ECO:0000313" key="1">
    <source>
        <dbReference type="EMBL" id="CAF3043619.1"/>
    </source>
</evidence>
<organism evidence="1 2">
    <name type="scientific">Lepeophtheirus salmonis</name>
    <name type="common">Salmon louse</name>
    <name type="synonym">Caligus salmonis</name>
    <dbReference type="NCBI Taxonomy" id="72036"/>
    <lineage>
        <taxon>Eukaryota</taxon>
        <taxon>Metazoa</taxon>
        <taxon>Ecdysozoa</taxon>
        <taxon>Arthropoda</taxon>
        <taxon>Crustacea</taxon>
        <taxon>Multicrustacea</taxon>
        <taxon>Hexanauplia</taxon>
        <taxon>Copepoda</taxon>
        <taxon>Siphonostomatoida</taxon>
        <taxon>Caligidae</taxon>
        <taxon>Lepeophtheirus</taxon>
    </lineage>
</organism>
<keyword evidence="2" id="KW-1185">Reference proteome</keyword>
<accession>A0A7R8D9B4</accession>
<gene>
    <name evidence="1" type="ORF">LSAA_14659</name>
</gene>
<sequence length="127" mass="14661">MSHRHLLKDHEVLDYLQLISPSVPEDEKYSCNDESEYIPQANDVEIFQNEPTNVLNELETLLTTVYHCKPSKNVLLFSSLDRTVAIDNGPKRLPETVQYYSSTKYVVDIVDEMAHLYSKKARWTSVA</sequence>
<reference evidence="1" key="1">
    <citation type="submission" date="2021-02" db="EMBL/GenBank/DDBJ databases">
        <authorList>
            <person name="Bekaert M."/>
        </authorList>
    </citation>
    <scope>NUCLEOTIDE SEQUENCE</scope>
    <source>
        <strain evidence="1">IoA-00</strain>
    </source>
</reference>
<proteinExistence type="predicted"/>
<dbReference type="EMBL" id="HG994588">
    <property type="protein sequence ID" value="CAF3043619.1"/>
    <property type="molecule type" value="Genomic_DNA"/>
</dbReference>
<dbReference type="Proteomes" id="UP000675881">
    <property type="component" value="Chromosome 9"/>
</dbReference>
<name>A0A7R8D9B4_LEPSM</name>
<evidence type="ECO:0000313" key="2">
    <source>
        <dbReference type="Proteomes" id="UP000675881"/>
    </source>
</evidence>
<protein>
    <submittedName>
        <fullName evidence="1">(salmon louse) hypothetical protein</fullName>
    </submittedName>
</protein>